<dbReference type="PROSITE" id="PS50023">
    <property type="entry name" value="LIM_DOMAIN_2"/>
    <property type="match status" value="1"/>
</dbReference>
<reference evidence="7" key="1">
    <citation type="submission" date="2025-08" db="UniProtKB">
        <authorList>
            <consortium name="RefSeq"/>
        </authorList>
    </citation>
    <scope>IDENTIFICATION</scope>
</reference>
<evidence type="ECO:0000259" key="5">
    <source>
        <dbReference type="PROSITE" id="PS50023"/>
    </source>
</evidence>
<dbReference type="RefSeq" id="XP_014674759.1">
    <property type="nucleotide sequence ID" value="XM_014819273.1"/>
</dbReference>
<organism evidence="6 7">
    <name type="scientific">Priapulus caudatus</name>
    <name type="common">Priapulid worm</name>
    <dbReference type="NCBI Taxonomy" id="37621"/>
    <lineage>
        <taxon>Eukaryota</taxon>
        <taxon>Metazoa</taxon>
        <taxon>Ecdysozoa</taxon>
        <taxon>Scalidophora</taxon>
        <taxon>Priapulida</taxon>
        <taxon>Priapulimorpha</taxon>
        <taxon>Priapulimorphida</taxon>
        <taxon>Priapulidae</taxon>
        <taxon>Priapulus</taxon>
    </lineage>
</organism>
<keyword evidence="1 4" id="KW-0479">Metal-binding</keyword>
<gene>
    <name evidence="7" type="primary">LOC106814896</name>
</gene>
<dbReference type="Proteomes" id="UP000695022">
    <property type="component" value="Unplaced"/>
</dbReference>
<dbReference type="SUPFAM" id="SSF57716">
    <property type="entry name" value="Glucocorticoid receptor-like (DNA-binding domain)"/>
    <property type="match status" value="2"/>
</dbReference>
<sequence length="78" mass="8740">MAPKFQMKLEKCGVCEKTVYAAERIEAGGVIFHKMCFKCSVCKTKLDLGNYQQNEGIIYCKKDFRDAVTAKNVQAAVV</sequence>
<feature type="domain" description="LIM zinc-binding" evidence="5">
    <location>
        <begin position="10"/>
        <end position="70"/>
    </location>
</feature>
<evidence type="ECO:0000256" key="1">
    <source>
        <dbReference type="ARBA" id="ARBA00022723"/>
    </source>
</evidence>
<evidence type="ECO:0000256" key="4">
    <source>
        <dbReference type="PROSITE-ProRule" id="PRU00125"/>
    </source>
</evidence>
<dbReference type="Gene3D" id="2.10.110.10">
    <property type="entry name" value="Cysteine Rich Protein"/>
    <property type="match status" value="1"/>
</dbReference>
<dbReference type="GeneID" id="106814896"/>
<proteinExistence type="predicted"/>
<evidence type="ECO:0000256" key="3">
    <source>
        <dbReference type="ARBA" id="ARBA00023038"/>
    </source>
</evidence>
<dbReference type="CDD" id="cd09358">
    <property type="entry name" value="LIM_Mical_like"/>
    <property type="match status" value="1"/>
</dbReference>
<dbReference type="InterPro" id="IPR001781">
    <property type="entry name" value="Znf_LIM"/>
</dbReference>
<keyword evidence="2 4" id="KW-0862">Zinc</keyword>
<dbReference type="Pfam" id="PF00412">
    <property type="entry name" value="LIM"/>
    <property type="match status" value="1"/>
</dbReference>
<dbReference type="SMART" id="SM00132">
    <property type="entry name" value="LIM"/>
    <property type="match status" value="1"/>
</dbReference>
<evidence type="ECO:0000256" key="2">
    <source>
        <dbReference type="ARBA" id="ARBA00022833"/>
    </source>
</evidence>
<dbReference type="PROSITE" id="PS00478">
    <property type="entry name" value="LIM_DOMAIN_1"/>
    <property type="match status" value="1"/>
</dbReference>
<keyword evidence="6" id="KW-1185">Reference proteome</keyword>
<accession>A0ABM1ERD8</accession>
<evidence type="ECO:0000313" key="7">
    <source>
        <dbReference type="RefSeq" id="XP_014674759.1"/>
    </source>
</evidence>
<keyword evidence="3 4" id="KW-0440">LIM domain</keyword>
<dbReference type="PANTHER" id="PTHR24206">
    <property type="entry name" value="OS06G0237300 PROTEIN"/>
    <property type="match status" value="1"/>
</dbReference>
<name>A0ABM1ERD8_PRICU</name>
<evidence type="ECO:0000313" key="6">
    <source>
        <dbReference type="Proteomes" id="UP000695022"/>
    </source>
</evidence>
<protein>
    <submittedName>
        <fullName evidence="7">LIM domain-containing protein WLIM2a-like</fullName>
    </submittedName>
</protein>